<gene>
    <name evidence="2" type="ORF">H9Q80_10520</name>
</gene>
<organism evidence="2 3">
    <name type="scientific">[Eubacterium] hominis</name>
    <dbReference type="NCBI Taxonomy" id="2764325"/>
    <lineage>
        <taxon>Bacteria</taxon>
        <taxon>Bacillati</taxon>
        <taxon>Bacillota</taxon>
        <taxon>Erysipelotrichia</taxon>
        <taxon>Erysipelotrichales</taxon>
        <taxon>Erysipelotrichaceae</taxon>
        <taxon>Amedibacillus</taxon>
    </lineage>
</organism>
<keyword evidence="1" id="KW-0812">Transmembrane</keyword>
<keyword evidence="1" id="KW-0472">Membrane</keyword>
<feature type="transmembrane region" description="Helical" evidence="1">
    <location>
        <begin position="130"/>
        <end position="149"/>
    </location>
</feature>
<accession>A0A7G9GIU5</accession>
<evidence type="ECO:0000313" key="3">
    <source>
        <dbReference type="Proteomes" id="UP000515856"/>
    </source>
</evidence>
<keyword evidence="1" id="KW-1133">Transmembrane helix</keyword>
<proteinExistence type="predicted"/>
<sequence length="214" mass="26054">MMIKRKNKNYFDVEKEMQFLNEQLNQGYLLTSTSIHAYEFEETSLKGQYYIAYITDEKQKQELDEMADEITEIKNEDFHSVCRMVKQLKNSFYRTDQLKGKWCYYFIPYNFDYCIESDIKRKHEMYKQLFKLRLYILILFFITVLFSIYCSVTKNIPLLAGLYTPWNEIENTFAQGDYFWTYISVTVNIVTCILPLYIPFLCYQCMRLFKLMRY</sequence>
<protein>
    <submittedName>
        <fullName evidence="2">DUF2812 domain-containing protein</fullName>
    </submittedName>
</protein>
<dbReference type="Proteomes" id="UP000515856">
    <property type="component" value="Chromosome"/>
</dbReference>
<name>A0A7G9GIU5_9FIRM</name>
<dbReference type="AlphaFoldDB" id="A0A7G9GIU5"/>
<reference evidence="2 3" key="1">
    <citation type="submission" date="2020-08" db="EMBL/GenBank/DDBJ databases">
        <authorList>
            <person name="Liu C."/>
            <person name="Sun Q."/>
        </authorList>
    </citation>
    <scope>NUCLEOTIDE SEQUENCE [LARGE SCALE GENOMIC DNA]</scope>
    <source>
        <strain evidence="2 3">NSJ-61</strain>
    </source>
</reference>
<evidence type="ECO:0000256" key="1">
    <source>
        <dbReference type="SAM" id="Phobius"/>
    </source>
</evidence>
<dbReference type="KEGG" id="ehn:H9Q80_10520"/>
<dbReference type="EMBL" id="CP060636">
    <property type="protein sequence ID" value="QNM10727.1"/>
    <property type="molecule type" value="Genomic_DNA"/>
</dbReference>
<feature type="transmembrane region" description="Helical" evidence="1">
    <location>
        <begin position="179"/>
        <end position="203"/>
    </location>
</feature>
<keyword evidence="3" id="KW-1185">Reference proteome</keyword>
<evidence type="ECO:0000313" key="2">
    <source>
        <dbReference type="EMBL" id="QNM10727.1"/>
    </source>
</evidence>
<dbReference type="RefSeq" id="WP_117454444.1">
    <property type="nucleotide sequence ID" value="NZ_CP060636.1"/>
</dbReference>